<dbReference type="PANTHER" id="PTHR43861:SF1">
    <property type="entry name" value="TRANS-ACONITATE 2-METHYLTRANSFERASE"/>
    <property type="match status" value="1"/>
</dbReference>
<dbReference type="Proteomes" id="UP000503336">
    <property type="component" value="Chromosome"/>
</dbReference>
<dbReference type="CDD" id="cd02440">
    <property type="entry name" value="AdoMet_MTases"/>
    <property type="match status" value="1"/>
</dbReference>
<name>A0A7L5BWF3_9RHOB</name>
<evidence type="ECO:0000313" key="4">
    <source>
        <dbReference type="Proteomes" id="UP000503336"/>
    </source>
</evidence>
<accession>A0A7L5BWF3</accession>
<dbReference type="KEGG" id="hdh:G5B40_03410"/>
<keyword evidence="4" id="KW-1185">Reference proteome</keyword>
<reference evidence="3 4" key="1">
    <citation type="submission" date="2020-02" db="EMBL/GenBank/DDBJ databases">
        <title>complete genome sequence of Rhodobacteraceae bacterium.</title>
        <authorList>
            <person name="Park J."/>
            <person name="Kim Y.-S."/>
            <person name="Kim K.-H."/>
        </authorList>
    </citation>
    <scope>NUCLEOTIDE SEQUENCE [LARGE SCALE GENOMIC DNA]</scope>
    <source>
        <strain evidence="3 4">RR4-56</strain>
    </source>
</reference>
<dbReference type="EMBL" id="CP049056">
    <property type="protein sequence ID" value="QIE54566.1"/>
    <property type="molecule type" value="Genomic_DNA"/>
</dbReference>
<dbReference type="InterPro" id="IPR013216">
    <property type="entry name" value="Methyltransf_11"/>
</dbReference>
<keyword evidence="1 3" id="KW-0808">Transferase</keyword>
<proteinExistence type="predicted"/>
<dbReference type="RefSeq" id="WP_165095007.1">
    <property type="nucleotide sequence ID" value="NZ_CP049056.1"/>
</dbReference>
<sequence>MADDHWSAARYEANARFVTDLAGRAVALLDPRPGERILDLGCGDGALAKALADHGCEMVGVDSSADMAARARARGVDARVMDGHALNFDGEFDAVFSNAALHWMTRPDAVFAGVAQALKPGGRFVAEQGGQGNVAAIRTALIAVLAEAGVETDLTEIWSFPSAAEASRRLEAAGFEVEECALHPRPTPIDSGMEAWLETLAAPVLAVLPEGERAPARARVAALVRPALCDGDGMWTADYMRLRFRARLR</sequence>
<dbReference type="InterPro" id="IPR020803">
    <property type="entry name" value="MeTfrase_dom"/>
</dbReference>
<evidence type="ECO:0000256" key="1">
    <source>
        <dbReference type="ARBA" id="ARBA00022679"/>
    </source>
</evidence>
<evidence type="ECO:0000259" key="2">
    <source>
        <dbReference type="SMART" id="SM00828"/>
    </source>
</evidence>
<keyword evidence="3" id="KW-0489">Methyltransferase</keyword>
<dbReference type="GO" id="GO:0032259">
    <property type="term" value="P:methylation"/>
    <property type="evidence" value="ECO:0007669"/>
    <property type="project" value="UniProtKB-KW"/>
</dbReference>
<dbReference type="PANTHER" id="PTHR43861">
    <property type="entry name" value="TRANS-ACONITATE 2-METHYLTRANSFERASE-RELATED"/>
    <property type="match status" value="1"/>
</dbReference>
<dbReference type="Gene3D" id="3.40.50.150">
    <property type="entry name" value="Vaccinia Virus protein VP39"/>
    <property type="match status" value="1"/>
</dbReference>
<dbReference type="GO" id="GO:0008757">
    <property type="term" value="F:S-adenosylmethionine-dependent methyltransferase activity"/>
    <property type="evidence" value="ECO:0007669"/>
    <property type="project" value="InterPro"/>
</dbReference>
<feature type="domain" description="Polyketide synthase-like methyltransferase" evidence="2">
    <location>
        <begin position="17"/>
        <end position="225"/>
    </location>
</feature>
<evidence type="ECO:0000313" key="3">
    <source>
        <dbReference type="EMBL" id="QIE54566.1"/>
    </source>
</evidence>
<dbReference type="Pfam" id="PF08241">
    <property type="entry name" value="Methyltransf_11"/>
    <property type="match status" value="1"/>
</dbReference>
<dbReference type="InterPro" id="IPR029063">
    <property type="entry name" value="SAM-dependent_MTases_sf"/>
</dbReference>
<protein>
    <submittedName>
        <fullName evidence="3">Methyltransferase domain-containing protein</fullName>
    </submittedName>
</protein>
<dbReference type="SMART" id="SM00828">
    <property type="entry name" value="PKS_MT"/>
    <property type="match status" value="1"/>
</dbReference>
<organism evidence="3 4">
    <name type="scientific">Pikeienuella piscinae</name>
    <dbReference type="NCBI Taxonomy" id="2748098"/>
    <lineage>
        <taxon>Bacteria</taxon>
        <taxon>Pseudomonadati</taxon>
        <taxon>Pseudomonadota</taxon>
        <taxon>Alphaproteobacteria</taxon>
        <taxon>Rhodobacterales</taxon>
        <taxon>Paracoccaceae</taxon>
        <taxon>Pikeienuella</taxon>
    </lineage>
</organism>
<dbReference type="AlphaFoldDB" id="A0A7L5BWF3"/>
<dbReference type="SUPFAM" id="SSF53335">
    <property type="entry name" value="S-adenosyl-L-methionine-dependent methyltransferases"/>
    <property type="match status" value="1"/>
</dbReference>
<gene>
    <name evidence="3" type="ORF">G5B40_03410</name>
</gene>